<dbReference type="PANTHER" id="PTHR31896">
    <property type="entry name" value="FAMILY REGULATORY PROTEIN, PUTATIVE (AFU_ORTHOLOGUE AFUA_3G14730)-RELATED"/>
    <property type="match status" value="1"/>
</dbReference>
<dbReference type="EMBL" id="RWGY01000005">
    <property type="protein sequence ID" value="TVU43715.1"/>
    <property type="molecule type" value="Genomic_DNA"/>
</dbReference>
<dbReference type="OrthoDB" id="1862401at2759"/>
<feature type="region of interest" description="Disordered" evidence="2">
    <location>
        <begin position="19"/>
        <end position="53"/>
    </location>
</feature>
<dbReference type="Proteomes" id="UP000324897">
    <property type="component" value="Unassembled WGS sequence"/>
</dbReference>
<dbReference type="PANTHER" id="PTHR31896:SF9">
    <property type="entry name" value="OS08G0111500 PROTEIN"/>
    <property type="match status" value="1"/>
</dbReference>
<dbReference type="Pfam" id="PF02458">
    <property type="entry name" value="Transferase"/>
    <property type="match status" value="1"/>
</dbReference>
<dbReference type="InterPro" id="IPR051283">
    <property type="entry name" value="Sec_Metabolite_Acyltrans"/>
</dbReference>
<keyword evidence="1" id="KW-0808">Transferase</keyword>
<dbReference type="AlphaFoldDB" id="A0A5J9W6Y2"/>
<gene>
    <name evidence="3" type="ORF">EJB05_10203</name>
</gene>
<proteinExistence type="predicted"/>
<accession>A0A5J9W6Y2</accession>
<dbReference type="Gramene" id="TVU43715">
    <property type="protein sequence ID" value="TVU43715"/>
    <property type="gene ID" value="EJB05_10203"/>
</dbReference>
<organism evidence="3 4">
    <name type="scientific">Eragrostis curvula</name>
    <name type="common">weeping love grass</name>
    <dbReference type="NCBI Taxonomy" id="38414"/>
    <lineage>
        <taxon>Eukaryota</taxon>
        <taxon>Viridiplantae</taxon>
        <taxon>Streptophyta</taxon>
        <taxon>Embryophyta</taxon>
        <taxon>Tracheophyta</taxon>
        <taxon>Spermatophyta</taxon>
        <taxon>Magnoliopsida</taxon>
        <taxon>Liliopsida</taxon>
        <taxon>Poales</taxon>
        <taxon>Poaceae</taxon>
        <taxon>PACMAD clade</taxon>
        <taxon>Chloridoideae</taxon>
        <taxon>Eragrostideae</taxon>
        <taxon>Eragrostidinae</taxon>
        <taxon>Eragrostis</taxon>
    </lineage>
</organism>
<reference evidence="3 4" key="1">
    <citation type="journal article" date="2019" name="Sci. Rep.">
        <title>A high-quality genome of Eragrostis curvula grass provides insights into Poaceae evolution and supports new strategies to enhance forage quality.</title>
        <authorList>
            <person name="Carballo J."/>
            <person name="Santos B.A.C.M."/>
            <person name="Zappacosta D."/>
            <person name="Garbus I."/>
            <person name="Selva J.P."/>
            <person name="Gallo C.A."/>
            <person name="Diaz A."/>
            <person name="Albertini E."/>
            <person name="Caccamo M."/>
            <person name="Echenique V."/>
        </authorList>
    </citation>
    <scope>NUCLEOTIDE SEQUENCE [LARGE SCALE GENOMIC DNA]</scope>
    <source>
        <strain evidence="4">cv. Victoria</strain>
        <tissue evidence="3">Leaf</tissue>
    </source>
</reference>
<keyword evidence="4" id="KW-1185">Reference proteome</keyword>
<dbReference type="GO" id="GO:0016747">
    <property type="term" value="F:acyltransferase activity, transferring groups other than amino-acyl groups"/>
    <property type="evidence" value="ECO:0007669"/>
    <property type="project" value="UniProtKB-ARBA"/>
</dbReference>
<evidence type="ECO:0000313" key="3">
    <source>
        <dbReference type="EMBL" id="TVU43715.1"/>
    </source>
</evidence>
<protein>
    <recommendedName>
        <fullName evidence="5">Acetyltransferase</fullName>
    </recommendedName>
</protein>
<evidence type="ECO:0000256" key="1">
    <source>
        <dbReference type="ARBA" id="ARBA00022679"/>
    </source>
</evidence>
<dbReference type="InterPro" id="IPR023213">
    <property type="entry name" value="CAT-like_dom_sf"/>
</dbReference>
<evidence type="ECO:0008006" key="5">
    <source>
        <dbReference type="Google" id="ProtNLM"/>
    </source>
</evidence>
<feature type="non-terminal residue" evidence="3">
    <location>
        <position position="1"/>
    </location>
</feature>
<evidence type="ECO:0000256" key="2">
    <source>
        <dbReference type="SAM" id="MobiDB-lite"/>
    </source>
</evidence>
<evidence type="ECO:0000313" key="4">
    <source>
        <dbReference type="Proteomes" id="UP000324897"/>
    </source>
</evidence>
<dbReference type="Gene3D" id="3.30.559.10">
    <property type="entry name" value="Chloramphenicol acetyltransferase-like domain"/>
    <property type="match status" value="2"/>
</dbReference>
<name>A0A5J9W6Y2_9POAL</name>
<comment type="caution">
    <text evidence="3">The sequence shown here is derived from an EMBL/GenBank/DDBJ whole genome shotgun (WGS) entry which is preliminary data.</text>
</comment>
<sequence length="469" mass="49500">MEGDTSGGVRIMSRRMVRPLRPPPTANGNGGCHHRKNEEEMDHRRHPKGHPPAQATCVHGDALVDALASSFALALGRFYPFAGRLAAEEHEDGTVTLSLRCIGEGAELVHAAAPEATAADIAASLHVPPVVAALCPLNHVLGADAAMDQSLPLVAAQVTELTDGGVFIDMSMNHSAGDGAAFWHLFNAWSEIHRGGELRELSTPAPVFRRWFIETSPVPVPMPFGKLEQVARRPFERAAAEARESFFTFSAASVEKLRARAKAEMVAGGGGGTISSVEAVLAHLWRAVCRARRLPPEQSTFYTLVSGCRGRVDGIPPGYVGNAMVFGKAEATAGEVQEKGLGWTAWLLNRAAASAFDEAGMRASLARWVREPEFTYNMGGLSPPGAAAAALVSGVRDLAALDVFGNDFGWGKPVAVRSGAGNKADGKVAVFEGPERGGSVSLEVCIAPDALDRLVADQDFMDAVTSAPA</sequence>